<keyword evidence="2" id="KW-1185">Reference proteome</keyword>
<dbReference type="KEGG" id="pdu:PDUR_05725"/>
<evidence type="ECO:0000313" key="2">
    <source>
        <dbReference type="Proteomes" id="UP000029409"/>
    </source>
</evidence>
<protein>
    <submittedName>
        <fullName evidence="1">Uncharacterized protein</fullName>
    </submittedName>
</protein>
<evidence type="ECO:0000313" key="1">
    <source>
        <dbReference type="EMBL" id="AIQ11504.1"/>
    </source>
</evidence>
<dbReference type="Proteomes" id="UP000029409">
    <property type="component" value="Chromosome"/>
</dbReference>
<accession>A0A089IR49</accession>
<dbReference type="STRING" id="44251.PDUR_05725"/>
<name>A0A089IR49_PAEDU</name>
<organism evidence="1 2">
    <name type="scientific">Paenibacillus durus</name>
    <name type="common">Paenibacillus azotofixans</name>
    <dbReference type="NCBI Taxonomy" id="44251"/>
    <lineage>
        <taxon>Bacteria</taxon>
        <taxon>Bacillati</taxon>
        <taxon>Bacillota</taxon>
        <taxon>Bacilli</taxon>
        <taxon>Bacillales</taxon>
        <taxon>Paenibacillaceae</taxon>
        <taxon>Paenibacillus</taxon>
    </lineage>
</organism>
<dbReference type="eggNOG" id="ENOG502ZAW9">
    <property type="taxonomic scope" value="Bacteria"/>
</dbReference>
<sequence>MSKRWVLPHLFKLQSARVHWSDEFTRSQYKETVPHTEMDEAALQFRWMLHPALGLPRQPFFLWKNRHPGGNLSTQELANLPGWEPLEVIGLPVDDSWADTGYDLNDQGPINQLLSPIRAALRRLKLGAPRTGWTRLSRSNISLPDWEPPDPEAYLDDLLKSRLLRGIEAMLRDLSNGRDHDKYVVKEAEAYPGQLNPRLLLQQVQAVAGLHPPARSEWHPLGLLLMGAGTDPLAALALGFGTARIPDGEDDDLYMVTVRHGLQVGDREYEFELADVVTVNLELPAPKAPTGLSARIIARNRPQVLDGPVLENIGVSWDRSENPNYSFLPPNSTSHPVTYAVGRFGPESWRSEILLTRRPELVRGWHSFVASKPDQARPVIFTDHVVHLATISDSHLIANSQGLKCSYAVAAQDIFGRWSPWTTTFFQGPDEPPQTPSVLSVKLDPSGAAVIDFSWDWSNRSPEFIELIGTYEDDPGSRLFTVRLQFSGYEQPESSGFEVIPLDSKRELAAGWGGAQDPDPSEPEVRFYRLSTTIPIHFAGQRYRFFQAQARGQCHIHHLSIPDWNISPFSQPVGTAIYDPAPPPPPAVPEVPQWASLPDIAGVSRAQLRWSGNSTIAGYVLYEATETTLLAALGLPGPDTSKPFTDRLAVLRTANLSGLRSAFRRVQKELIPAATPETVYEAALPRGSSVIHLYAVTAMSHNQVESSWPDNSKKFIAVAAPKLAVPSAPSLEAAPVSKTEQATVNLRIRLGHGAAVDQVELYRAANEKLAANADTMGPPIATLQVAGSEISFTDNTLNPGWLRVWYRAVAWSARDDQRGVIEARSPASSAVSLLLTPNSPPEVIDLRVNESDSSSSEIWISWTSHAPVTVTPLGPHSIVLETCGTAGSVITRAEERLDAVTAVDNLKDLSAAEPGGYTIVRTGEAGSYRTYARLPRPAADQAFSVTVKIIDPLGRIGRASANVPPLS</sequence>
<reference evidence="1 2" key="1">
    <citation type="submission" date="2014-08" db="EMBL/GenBank/DDBJ databases">
        <title>Comparative genomics of the Paenibacillus odorifer group.</title>
        <authorList>
            <person name="den Bakker H.C."/>
            <person name="Tsai Y.-C."/>
            <person name="Martin N."/>
            <person name="Korlach J."/>
            <person name="Wiedmann M."/>
        </authorList>
    </citation>
    <scope>NUCLEOTIDE SEQUENCE [LARGE SCALE GENOMIC DNA]</scope>
    <source>
        <strain evidence="1 2">DSM 1735</strain>
    </source>
</reference>
<gene>
    <name evidence="1" type="ORF">PDUR_05725</name>
</gene>
<dbReference type="EMBL" id="CP009288">
    <property type="protein sequence ID" value="AIQ11504.1"/>
    <property type="molecule type" value="Genomic_DNA"/>
</dbReference>
<dbReference type="AlphaFoldDB" id="A0A089IR49"/>
<proteinExistence type="predicted"/>